<keyword evidence="3 9" id="KW-0349">Heme</keyword>
<feature type="site" description="Transition state stabilizer" evidence="10">
    <location>
        <position position="199"/>
    </location>
</feature>
<dbReference type="GO" id="GO:0004601">
    <property type="term" value="F:peroxidase activity"/>
    <property type="evidence" value="ECO:0007669"/>
    <property type="project" value="UniProtKB-KW"/>
</dbReference>
<keyword evidence="9 12" id="KW-0106">Calcium</keyword>
<evidence type="ECO:0000313" key="16">
    <source>
        <dbReference type="Proteomes" id="UP000567885"/>
    </source>
</evidence>
<feature type="binding site" evidence="9">
    <location>
        <position position="220"/>
    </location>
    <ligand>
        <name>Ca(2+)</name>
        <dbReference type="ChEBI" id="CHEBI:29108"/>
        <label>1</label>
    </ligand>
</feature>
<comment type="cofactor">
    <cofactor evidence="9">
        <name>heme b</name>
        <dbReference type="ChEBI" id="CHEBI:60344"/>
    </cofactor>
    <text evidence="9">Binds 1 heme b (iron(II)-protoporphyrin IX) group per subunit.</text>
</comment>
<feature type="binding site" description="axial binding residue" evidence="9">
    <location>
        <position position="332"/>
    </location>
    <ligand>
        <name>heme b</name>
        <dbReference type="ChEBI" id="CHEBI:60344"/>
    </ligand>
    <ligandPart>
        <name>Fe</name>
        <dbReference type="ChEBI" id="CHEBI:18248"/>
    </ligandPart>
</feature>
<evidence type="ECO:0000256" key="3">
    <source>
        <dbReference type="ARBA" id="ARBA00022617"/>
    </source>
</evidence>
<feature type="disulfide bond" evidence="11">
    <location>
        <begin position="169"/>
        <end position="430"/>
    </location>
</feature>
<keyword evidence="4 9" id="KW-0479">Metal-binding</keyword>
<keyword evidence="6 9" id="KW-0408">Iron</keyword>
<feature type="binding site" evidence="9">
    <location>
        <position position="222"/>
    </location>
    <ligand>
        <name>Ca(2+)</name>
        <dbReference type="ChEBI" id="CHEBI:29108"/>
        <label>1</label>
    </ligand>
</feature>
<evidence type="ECO:0000256" key="6">
    <source>
        <dbReference type="ARBA" id="ARBA00023004"/>
    </source>
</evidence>
<keyword evidence="11" id="KW-1015">Disulfide bond</keyword>
<evidence type="ECO:0000256" key="4">
    <source>
        <dbReference type="ARBA" id="ARBA00022723"/>
    </source>
</evidence>
<evidence type="ECO:0000256" key="13">
    <source>
        <dbReference type="SAM" id="MobiDB-lite"/>
    </source>
</evidence>
<dbReference type="PRINTS" id="PR00462">
    <property type="entry name" value="LIGNINASE"/>
</dbReference>
<evidence type="ECO:0000256" key="7">
    <source>
        <dbReference type="ARBA" id="ARBA00023180"/>
    </source>
</evidence>
<feature type="disulfide bond" evidence="11">
    <location>
        <begin position="190"/>
        <end position="277"/>
    </location>
</feature>
<feature type="compositionally biased region" description="Low complexity" evidence="13">
    <location>
        <begin position="83"/>
        <end position="99"/>
    </location>
</feature>
<dbReference type="Gene3D" id="1.10.420.10">
    <property type="entry name" value="Peroxidase, domain 2"/>
    <property type="match status" value="1"/>
</dbReference>
<dbReference type="PANTHER" id="PTHR31356:SF66">
    <property type="entry name" value="CATALASE-PEROXIDASE"/>
    <property type="match status" value="1"/>
</dbReference>
<proteinExistence type="inferred from homology"/>
<dbReference type="AlphaFoldDB" id="A0A8H5WWK5"/>
<evidence type="ECO:0000256" key="1">
    <source>
        <dbReference type="ARBA" id="ARBA00006089"/>
    </source>
</evidence>
<dbReference type="GO" id="GO:0046872">
    <property type="term" value="F:metal ion binding"/>
    <property type="evidence" value="ECO:0007669"/>
    <property type="project" value="UniProtKB-UniRule"/>
</dbReference>
<keyword evidence="16" id="KW-1185">Reference proteome</keyword>
<dbReference type="Pfam" id="PF00141">
    <property type="entry name" value="peroxidase"/>
    <property type="match status" value="1"/>
</dbReference>
<feature type="binding site" evidence="9">
    <location>
        <position position="352"/>
    </location>
    <ligand>
        <name>Ca(2+)</name>
        <dbReference type="ChEBI" id="CHEBI:29108"/>
        <label>2</label>
    </ligand>
</feature>
<dbReference type="InterPro" id="IPR044831">
    <property type="entry name" value="Ccp1-like"/>
</dbReference>
<evidence type="ECO:0000256" key="12">
    <source>
        <dbReference type="RuleBase" id="RU363051"/>
    </source>
</evidence>
<name>A0A8H5WWK5_FUSHE</name>
<evidence type="ECO:0000256" key="2">
    <source>
        <dbReference type="ARBA" id="ARBA00022559"/>
    </source>
</evidence>
<dbReference type="GO" id="GO:0000302">
    <property type="term" value="P:response to reactive oxygen species"/>
    <property type="evidence" value="ECO:0007669"/>
    <property type="project" value="TreeGrafter"/>
</dbReference>
<keyword evidence="7" id="KW-0325">Glycoprotein</keyword>
<dbReference type="PRINTS" id="PR00458">
    <property type="entry name" value="PEROXIDASE"/>
</dbReference>
<feature type="compositionally biased region" description="Gly residues" evidence="13">
    <location>
        <begin position="64"/>
        <end position="82"/>
    </location>
</feature>
<keyword evidence="12" id="KW-0732">Signal</keyword>
<dbReference type="InterPro" id="IPR002016">
    <property type="entry name" value="Haem_peroxidase"/>
</dbReference>
<comment type="cofactor">
    <cofactor evidence="9 12">
        <name>Ca(2+)</name>
        <dbReference type="ChEBI" id="CHEBI:29108"/>
    </cofactor>
    <text evidence="9 12">Binds 2 calcium ions per subunit.</text>
</comment>
<accession>A0A8H5WWK5</accession>
<keyword evidence="5 12" id="KW-0560">Oxidoreductase</keyword>
<dbReference type="InterPro" id="IPR001621">
    <property type="entry name" value="Ligninase"/>
</dbReference>
<dbReference type="InterPro" id="IPR010255">
    <property type="entry name" value="Haem_peroxidase_sf"/>
</dbReference>
<dbReference type="EMBL" id="JAAGWQ010000019">
    <property type="protein sequence ID" value="KAF5678272.1"/>
    <property type="molecule type" value="Genomic_DNA"/>
</dbReference>
<dbReference type="EC" id="1.11.1.-" evidence="12"/>
<feature type="binding site" evidence="9">
    <location>
        <position position="350"/>
    </location>
    <ligand>
        <name>Ca(2+)</name>
        <dbReference type="ChEBI" id="CHEBI:29108"/>
        <label>2</label>
    </ligand>
</feature>
<keyword evidence="2 12" id="KW-0575">Peroxidase</keyword>
<evidence type="ECO:0000256" key="8">
    <source>
        <dbReference type="PIRSR" id="PIRSR601621-1"/>
    </source>
</evidence>
<dbReference type="PROSITE" id="PS50873">
    <property type="entry name" value="PEROXIDASE_4"/>
    <property type="match status" value="1"/>
</dbReference>
<evidence type="ECO:0000313" key="15">
    <source>
        <dbReference type="EMBL" id="KAF5678272.1"/>
    </source>
</evidence>
<protein>
    <recommendedName>
        <fullName evidence="12">Peroxidase</fullName>
        <ecNumber evidence="12">1.11.1.-</ecNumber>
    </recommendedName>
</protein>
<feature type="domain" description="Plant heme peroxidase family profile" evidence="14">
    <location>
        <begin position="218"/>
        <end position="434"/>
    </location>
</feature>
<dbReference type="GO" id="GO:0034599">
    <property type="term" value="P:cellular response to oxidative stress"/>
    <property type="evidence" value="ECO:0007669"/>
    <property type="project" value="InterPro"/>
</dbReference>
<dbReference type="Gene3D" id="1.10.520.10">
    <property type="match status" value="1"/>
</dbReference>
<feature type="disulfide bond" evidence="11">
    <location>
        <begin position="156"/>
        <end position="170"/>
    </location>
</feature>
<dbReference type="GO" id="GO:0042744">
    <property type="term" value="P:hydrogen peroxide catabolic process"/>
    <property type="evidence" value="ECO:0007669"/>
    <property type="project" value="TreeGrafter"/>
</dbReference>
<evidence type="ECO:0000256" key="11">
    <source>
        <dbReference type="PIRSR" id="PIRSR601621-4"/>
    </source>
</evidence>
<feature type="binding site" evidence="9">
    <location>
        <position position="218"/>
    </location>
    <ligand>
        <name>Ca(2+)</name>
        <dbReference type="ChEBI" id="CHEBI:29108"/>
        <label>1</label>
    </ligand>
</feature>
<comment type="similarity">
    <text evidence="1 12">Belongs to the peroxidase family. Ligninase subfamily.</text>
</comment>
<sequence length="499" mass="54217">MKFTALIAVALAAAPIPEAAAHPGMKDTIKEIERIAARSWGKVSGSTSWSGQGNWGGSSAWPGQGNGGGSSSWSGQGNGGGSSSWSGQGNDGDNWSNGAGQSGGQGGWTSDNFDAHSLLGDLQTVGDKSLTSVGSDIKKILQGNGNPTSRERYLGCPSMNSQRCKRDTCCVWQYISNELEDRFRGEAGRCTRWARYAVRIGFHDAGTWSLKTASQGGGADGSIVLSNELTRGENLGLQQIGDYYQTIYDKYHNKYGFTQVTMADLIQMGSNIAAVTCPLGPRVRSFVGRKDSSNANLGGLLPKVTSDALTLINLFKDKTIGPDDLVALIGAHTTSQQHHTNVDRDGDPQDSTPGVWDILFYQQTLDTNSPKRVYKFQSDEALAQHPLTKPAFEAFASGSTGQAAWNQDYARAYVRLSLLGVNNINSLTECTKVLPQPVESYRHKDKGRFNKWLQSDDNSYASKTVSKDIDDGYEISTPENKIPTRRGPWKTWNTVFKWW</sequence>
<dbReference type="OrthoDB" id="2113341at2759"/>
<feature type="signal peptide" evidence="12">
    <location>
        <begin position="1"/>
        <end position="21"/>
    </location>
</feature>
<dbReference type="PROSITE" id="PS00436">
    <property type="entry name" value="PEROXIDASE_2"/>
    <property type="match status" value="1"/>
</dbReference>
<organism evidence="15 16">
    <name type="scientific">Fusarium heterosporum</name>
    <dbReference type="NCBI Taxonomy" id="42747"/>
    <lineage>
        <taxon>Eukaryota</taxon>
        <taxon>Fungi</taxon>
        <taxon>Dikarya</taxon>
        <taxon>Ascomycota</taxon>
        <taxon>Pezizomycotina</taxon>
        <taxon>Sordariomycetes</taxon>
        <taxon>Hypocreomycetidae</taxon>
        <taxon>Hypocreales</taxon>
        <taxon>Nectriaceae</taxon>
        <taxon>Fusarium</taxon>
        <taxon>Fusarium heterosporum species complex</taxon>
    </lineage>
</organism>
<reference evidence="15 16" key="1">
    <citation type="submission" date="2020-05" db="EMBL/GenBank/DDBJ databases">
        <title>Identification and distribution of gene clusters putatively required for synthesis of sphingolipid metabolism inhibitors in phylogenetically diverse species of the filamentous fungus Fusarium.</title>
        <authorList>
            <person name="Kim H.-S."/>
            <person name="Busman M."/>
            <person name="Brown D.W."/>
            <person name="Divon H."/>
            <person name="Uhlig S."/>
            <person name="Proctor R.H."/>
        </authorList>
    </citation>
    <scope>NUCLEOTIDE SEQUENCE [LARGE SCALE GENOMIC DNA]</scope>
    <source>
        <strain evidence="15 16">NRRL 20693</strain>
    </source>
</reference>
<dbReference type="FunFam" id="1.10.520.10:FF:000021">
    <property type="entry name" value="Peroxidase"/>
    <property type="match status" value="1"/>
</dbReference>
<evidence type="ECO:0000259" key="14">
    <source>
        <dbReference type="PROSITE" id="PS50873"/>
    </source>
</evidence>
<dbReference type="PANTHER" id="PTHR31356">
    <property type="entry name" value="THYLAKOID LUMENAL 29 KDA PROTEIN, CHLOROPLASTIC-RELATED"/>
    <property type="match status" value="1"/>
</dbReference>
<feature type="binding site" evidence="9">
    <location>
        <position position="204"/>
    </location>
    <ligand>
        <name>Ca(2+)</name>
        <dbReference type="ChEBI" id="CHEBI:29108"/>
        <label>1</label>
    </ligand>
</feature>
<feature type="chain" id="PRO_5034645306" description="Peroxidase" evidence="12">
    <location>
        <begin position="22"/>
        <end position="499"/>
    </location>
</feature>
<comment type="caution">
    <text evidence="15">The sequence shown here is derived from an EMBL/GenBank/DDBJ whole genome shotgun (WGS) entry which is preliminary data.</text>
</comment>
<feature type="compositionally biased region" description="Low complexity" evidence="13">
    <location>
        <begin position="44"/>
        <end position="63"/>
    </location>
</feature>
<evidence type="ECO:0000256" key="5">
    <source>
        <dbReference type="ARBA" id="ARBA00023002"/>
    </source>
</evidence>
<evidence type="ECO:0000256" key="10">
    <source>
        <dbReference type="PIRSR" id="PIRSR601621-3"/>
    </source>
</evidence>
<feature type="binding site" evidence="9">
    <location>
        <position position="333"/>
    </location>
    <ligand>
        <name>Ca(2+)</name>
        <dbReference type="ChEBI" id="CHEBI:29108"/>
        <label>2</label>
    </ligand>
</feature>
<dbReference type="InterPro" id="IPR019794">
    <property type="entry name" value="Peroxidases_AS"/>
</dbReference>
<feature type="region of interest" description="Disordered" evidence="13">
    <location>
        <begin position="40"/>
        <end position="110"/>
    </location>
</feature>
<feature type="active site" description="Proton acceptor" evidence="8">
    <location>
        <position position="203"/>
    </location>
</feature>
<evidence type="ECO:0000256" key="9">
    <source>
        <dbReference type="PIRSR" id="PIRSR601621-2"/>
    </source>
</evidence>
<feature type="binding site" evidence="9">
    <location>
        <position position="357"/>
    </location>
    <ligand>
        <name>Ca(2+)</name>
        <dbReference type="ChEBI" id="CHEBI:29108"/>
        <label>2</label>
    </ligand>
</feature>
<gene>
    <name evidence="15" type="ORF">FHETE_1246</name>
</gene>
<dbReference type="SUPFAM" id="SSF48113">
    <property type="entry name" value="Heme-dependent peroxidases"/>
    <property type="match status" value="1"/>
</dbReference>
<dbReference type="Proteomes" id="UP000567885">
    <property type="component" value="Unassembled WGS sequence"/>
</dbReference>
<dbReference type="GO" id="GO:0020037">
    <property type="term" value="F:heme binding"/>
    <property type="evidence" value="ECO:0007669"/>
    <property type="project" value="UniProtKB-UniRule"/>
</dbReference>